<dbReference type="Proteomes" id="UP000193224">
    <property type="component" value="Unassembled WGS sequence"/>
</dbReference>
<name>A0A1X7BXU8_9RHOB</name>
<evidence type="ECO:0000313" key="1">
    <source>
        <dbReference type="EMBL" id="SMC14428.1"/>
    </source>
</evidence>
<protein>
    <recommendedName>
        <fullName evidence="3">DUF4440 domain-containing protein</fullName>
    </recommendedName>
</protein>
<evidence type="ECO:0008006" key="3">
    <source>
        <dbReference type="Google" id="ProtNLM"/>
    </source>
</evidence>
<dbReference type="EMBL" id="FWXB01000026">
    <property type="protein sequence ID" value="SMC14428.1"/>
    <property type="molecule type" value="Genomic_DNA"/>
</dbReference>
<organism evidence="1 2">
    <name type="scientific">Roseovarius aestuarii</name>
    <dbReference type="NCBI Taxonomy" id="475083"/>
    <lineage>
        <taxon>Bacteria</taxon>
        <taxon>Pseudomonadati</taxon>
        <taxon>Pseudomonadota</taxon>
        <taxon>Alphaproteobacteria</taxon>
        <taxon>Rhodobacterales</taxon>
        <taxon>Roseobacteraceae</taxon>
        <taxon>Roseovarius</taxon>
    </lineage>
</organism>
<evidence type="ECO:0000313" key="2">
    <source>
        <dbReference type="Proteomes" id="UP000193224"/>
    </source>
</evidence>
<gene>
    <name evidence="1" type="ORF">ROA7745_04295</name>
</gene>
<dbReference type="AlphaFoldDB" id="A0A1X7BXU8"/>
<accession>A0A1X7BXU8</accession>
<proteinExistence type="predicted"/>
<keyword evidence="2" id="KW-1185">Reference proteome</keyword>
<reference evidence="1 2" key="1">
    <citation type="submission" date="2017-03" db="EMBL/GenBank/DDBJ databases">
        <authorList>
            <person name="Afonso C.L."/>
            <person name="Miller P.J."/>
            <person name="Scott M.A."/>
            <person name="Spackman E."/>
            <person name="Goraichik I."/>
            <person name="Dimitrov K.M."/>
            <person name="Suarez D.L."/>
            <person name="Swayne D.E."/>
        </authorList>
    </citation>
    <scope>NUCLEOTIDE SEQUENCE [LARGE SCALE GENOMIC DNA]</scope>
    <source>
        <strain evidence="1 2">CECT 7745</strain>
    </source>
</reference>
<sequence>MISTPPSKTRSGDRTRLTAHEEAALWVLEEQFWTGGLDGARTTTAQGAVMIFPYPVGILQGDKIWQFLKLGTPWRSVRMSDQSFSRRGDIVVLAYGVSAEKPDTVIYEAFCASAYLLDHGKWIRLSHQQTAIS</sequence>